<dbReference type="Proteomes" id="UP000018143">
    <property type="component" value="Unassembled WGS sequence"/>
</dbReference>
<comment type="caution">
    <text evidence="3">The sequence shown here is derived from an EMBL/GenBank/DDBJ whole genome shotgun (WGS) entry which is preliminary data.</text>
</comment>
<organism evidence="3 4">
    <name type="scientific">Helicobacter fennelliae MRY12-0050</name>
    <dbReference type="NCBI Taxonomy" id="1325130"/>
    <lineage>
        <taxon>Bacteria</taxon>
        <taxon>Pseudomonadati</taxon>
        <taxon>Campylobacterota</taxon>
        <taxon>Epsilonproteobacteria</taxon>
        <taxon>Campylobacterales</taxon>
        <taxon>Helicobacteraceae</taxon>
        <taxon>Helicobacter</taxon>
    </lineage>
</organism>
<dbReference type="PANTHER" id="PTHR42208">
    <property type="entry name" value="HEAVY METAL TRANSPORTER-RELATED"/>
    <property type="match status" value="1"/>
</dbReference>
<dbReference type="InterPro" id="IPR036259">
    <property type="entry name" value="MFS_trans_sf"/>
</dbReference>
<keyword evidence="1" id="KW-0812">Transmembrane</keyword>
<accession>T1CNZ4</accession>
<dbReference type="SUPFAM" id="SSF103473">
    <property type="entry name" value="MFS general substrate transporter"/>
    <property type="match status" value="1"/>
</dbReference>
<dbReference type="Pfam" id="PF13386">
    <property type="entry name" value="DsbD_2"/>
    <property type="match status" value="1"/>
</dbReference>
<dbReference type="RefSeq" id="WP_023947131.1">
    <property type="nucleotide sequence ID" value="NZ_BASD01000005.1"/>
</dbReference>
<dbReference type="InterPro" id="IPR039447">
    <property type="entry name" value="UreH-like_TM_dom"/>
</dbReference>
<feature type="transmembrane region" description="Helical" evidence="1">
    <location>
        <begin position="162"/>
        <end position="187"/>
    </location>
</feature>
<reference evidence="3 4" key="1">
    <citation type="journal article" date="2013" name="Genome Announc.">
        <title>Draft Genome Sequence of Helicobacter fennelliae Strain MRY12-0050, Isolated from a Bacteremia Patient.</title>
        <authorList>
            <person name="Rimbara E."/>
            <person name="Matsui M."/>
            <person name="Mori S."/>
            <person name="Suzuki S."/>
            <person name="Suzuki M."/>
            <person name="Kim H."/>
            <person name="Sekizuka T."/>
            <person name="Kuroda M."/>
            <person name="Shibayama K."/>
        </authorList>
    </citation>
    <scope>NUCLEOTIDE SEQUENCE [LARGE SCALE GENOMIC DNA]</scope>
    <source>
        <strain evidence="3 4">MRY12-0050</strain>
    </source>
</reference>
<dbReference type="AlphaFoldDB" id="T1CNZ4"/>
<proteinExistence type="predicted"/>
<dbReference type="OrthoDB" id="9798690at2"/>
<dbReference type="EMBL" id="BASD01000005">
    <property type="protein sequence ID" value="GAD18484.1"/>
    <property type="molecule type" value="Genomic_DNA"/>
</dbReference>
<keyword evidence="1" id="KW-0472">Membrane</keyword>
<dbReference type="STRING" id="1325130.HFN_2412"/>
<keyword evidence="4" id="KW-1185">Reference proteome</keyword>
<keyword evidence="1" id="KW-1133">Transmembrane helix</keyword>
<feature type="transmembrane region" description="Helical" evidence="1">
    <location>
        <begin position="199"/>
        <end position="216"/>
    </location>
</feature>
<evidence type="ECO:0000259" key="2">
    <source>
        <dbReference type="Pfam" id="PF13386"/>
    </source>
</evidence>
<dbReference type="PANTHER" id="PTHR42208:SF1">
    <property type="entry name" value="HEAVY METAL TRANSPORTER"/>
    <property type="match status" value="1"/>
</dbReference>
<evidence type="ECO:0000313" key="3">
    <source>
        <dbReference type="EMBL" id="GAD18484.1"/>
    </source>
</evidence>
<dbReference type="eggNOG" id="COG2836">
    <property type="taxonomic scope" value="Bacteria"/>
</dbReference>
<feature type="transmembrane region" description="Helical" evidence="1">
    <location>
        <begin position="127"/>
        <end position="150"/>
    </location>
</feature>
<evidence type="ECO:0000313" key="4">
    <source>
        <dbReference type="Proteomes" id="UP000018143"/>
    </source>
</evidence>
<gene>
    <name evidence="3" type="ORF">HFN_2412</name>
</gene>
<feature type="domain" description="Urease accessory protein UreH-like transmembrane" evidence="2">
    <location>
        <begin position="7"/>
        <end position="213"/>
    </location>
</feature>
<evidence type="ECO:0000256" key="1">
    <source>
        <dbReference type="SAM" id="Phobius"/>
    </source>
</evidence>
<sequence length="224" mass="24773">MIELVFVFLSALPLSLGHCIGMCGGIVIAYSSIKQAPKNMLVAHCCYNLGRLFSYLLIGIVFGLLGKGIAFIPFIREIFSIIIGVLLIVYACCLVFFPKILRFFEPNITHFGFVSKIFSSLLLSSSLWSYVFIGVLNGFLPCGLVYFFALSALNAQSISPNVLIASTAIMASFWFVTFLVMLGVGIFGSTLIKNHRKTFLLLGFVCMISFGIWNIYQGLHTFIL</sequence>
<name>T1CNZ4_9HELI</name>
<feature type="transmembrane region" description="Helical" evidence="1">
    <location>
        <begin position="78"/>
        <end position="97"/>
    </location>
</feature>
<feature type="transmembrane region" description="Helical" evidence="1">
    <location>
        <begin position="6"/>
        <end position="31"/>
    </location>
</feature>
<protein>
    <recommendedName>
        <fullName evidence="2">Urease accessory protein UreH-like transmembrane domain-containing protein</fullName>
    </recommendedName>
</protein>
<feature type="transmembrane region" description="Helical" evidence="1">
    <location>
        <begin position="52"/>
        <end position="72"/>
    </location>
</feature>